<evidence type="ECO:0000256" key="2">
    <source>
        <dbReference type="ARBA" id="ARBA00022679"/>
    </source>
</evidence>
<dbReference type="Pfam" id="PF05853">
    <property type="entry name" value="BKACE"/>
    <property type="match status" value="1"/>
</dbReference>
<protein>
    <submittedName>
        <fullName evidence="5">3-keto-5-aminohexanoate cleavage protein</fullName>
    </submittedName>
</protein>
<proteinExistence type="predicted"/>
<sequence length="267" mass="30251">MSNPMIIMAAPNGARRQKADHPLIPLSIPEIVRVAEEVNEAGCSMLHLHIRDHKGLHSLDPDIYNEALKAIRVILKDHLILQVTTEAVGQYSKDEQVAVIKSLKPEAVSLALRELCPDDADEKDFAELNRWMQKENVFPQYILYDENDYQRFIGMRNRGLLARANPFVLFVIGRHQNDQQDQCLYEQAKKTDLPWTMCGFGAREQKIVGFAAEHSGHVRVGFENNIMHSAAVPLEDHQFMILKAQEAAQKSGRTLATADTIRKLFSL</sequence>
<dbReference type="AlphaFoldDB" id="A0AA52H997"/>
<organism evidence="5 6">
    <name type="scientific">Temperatibacter marinus</name>
    <dbReference type="NCBI Taxonomy" id="1456591"/>
    <lineage>
        <taxon>Bacteria</taxon>
        <taxon>Pseudomonadati</taxon>
        <taxon>Pseudomonadota</taxon>
        <taxon>Alphaproteobacteria</taxon>
        <taxon>Kordiimonadales</taxon>
        <taxon>Temperatibacteraceae</taxon>
        <taxon>Temperatibacter</taxon>
    </lineage>
</organism>
<reference evidence="5" key="1">
    <citation type="submission" date="2023-04" db="EMBL/GenBank/DDBJ databases">
        <title>Complete genome sequence of Temperatibacter marinus.</title>
        <authorList>
            <person name="Rong J.-C."/>
            <person name="Yi M.-L."/>
            <person name="Zhao Q."/>
        </authorList>
    </citation>
    <scope>NUCLEOTIDE SEQUENCE</scope>
    <source>
        <strain evidence="5">NBRC 110045</strain>
    </source>
</reference>
<keyword evidence="3" id="KW-0479">Metal-binding</keyword>
<gene>
    <name evidence="5" type="ORF">QGN29_14090</name>
</gene>
<dbReference type="RefSeq" id="WP_310798515.1">
    <property type="nucleotide sequence ID" value="NZ_CP123872.1"/>
</dbReference>
<evidence type="ECO:0000256" key="1">
    <source>
        <dbReference type="ARBA" id="ARBA00001947"/>
    </source>
</evidence>
<dbReference type="PANTHER" id="PTHR37418:SF2">
    <property type="entry name" value="3-KETO-5-AMINOHEXANOATE CLEAVAGE ENZYME"/>
    <property type="match status" value="1"/>
</dbReference>
<dbReference type="InterPro" id="IPR008567">
    <property type="entry name" value="BKACE"/>
</dbReference>
<evidence type="ECO:0000256" key="4">
    <source>
        <dbReference type="ARBA" id="ARBA00022833"/>
    </source>
</evidence>
<keyword evidence="4" id="KW-0862">Zinc</keyword>
<accession>A0AA52H997</accession>
<comment type="cofactor">
    <cofactor evidence="1">
        <name>Zn(2+)</name>
        <dbReference type="ChEBI" id="CHEBI:29105"/>
    </cofactor>
</comment>
<evidence type="ECO:0000313" key="6">
    <source>
        <dbReference type="Proteomes" id="UP001268683"/>
    </source>
</evidence>
<keyword evidence="2" id="KW-0808">Transferase</keyword>
<dbReference type="GO" id="GO:0046872">
    <property type="term" value="F:metal ion binding"/>
    <property type="evidence" value="ECO:0007669"/>
    <property type="project" value="UniProtKB-KW"/>
</dbReference>
<dbReference type="GO" id="GO:0043720">
    <property type="term" value="F:3-keto-5-aminohexanoate cleavage activity"/>
    <property type="evidence" value="ECO:0007669"/>
    <property type="project" value="InterPro"/>
</dbReference>
<evidence type="ECO:0000256" key="3">
    <source>
        <dbReference type="ARBA" id="ARBA00022723"/>
    </source>
</evidence>
<dbReference type="Gene3D" id="3.20.20.70">
    <property type="entry name" value="Aldolase class I"/>
    <property type="match status" value="1"/>
</dbReference>
<dbReference type="InterPro" id="IPR013785">
    <property type="entry name" value="Aldolase_TIM"/>
</dbReference>
<dbReference type="Proteomes" id="UP001268683">
    <property type="component" value="Chromosome"/>
</dbReference>
<name>A0AA52H997_9PROT</name>
<dbReference type="PANTHER" id="PTHR37418">
    <property type="entry name" value="3-KETO-5-AMINOHEXANOATE CLEAVAGE ENZYME-RELATED"/>
    <property type="match status" value="1"/>
</dbReference>
<evidence type="ECO:0000313" key="5">
    <source>
        <dbReference type="EMBL" id="WND02679.1"/>
    </source>
</evidence>
<keyword evidence="6" id="KW-1185">Reference proteome</keyword>
<dbReference type="KEGG" id="tmk:QGN29_14090"/>
<dbReference type="EMBL" id="CP123872">
    <property type="protein sequence ID" value="WND02679.1"/>
    <property type="molecule type" value="Genomic_DNA"/>
</dbReference>